<keyword evidence="4" id="KW-0336">GPI-anchor</keyword>
<dbReference type="PANTHER" id="PTHR10963">
    <property type="entry name" value="GLYCOSYL HYDROLASE-RELATED"/>
    <property type="match status" value="1"/>
</dbReference>
<comment type="subcellular location">
    <subcellularLocation>
        <location evidence="2">Cell envelope</location>
    </subcellularLocation>
    <subcellularLocation>
        <location evidence="3">Membrane</location>
        <topology evidence="3">Lipid-anchor</topology>
        <topology evidence="3">GPI-anchor</topology>
    </subcellularLocation>
</comment>
<evidence type="ECO:0000256" key="5">
    <source>
        <dbReference type="ARBA" id="ARBA00022676"/>
    </source>
</evidence>
<keyword evidence="10" id="KW-1015">Disulfide bond</keyword>
<evidence type="ECO:0000256" key="11">
    <source>
        <dbReference type="ARBA" id="ARBA00023180"/>
    </source>
</evidence>
<dbReference type="InterPro" id="IPR000757">
    <property type="entry name" value="Beta-glucanase-like"/>
</dbReference>
<evidence type="ECO:0000256" key="9">
    <source>
        <dbReference type="ARBA" id="ARBA00023136"/>
    </source>
</evidence>
<name>A0ABY2GQC8_9HYPO</name>
<dbReference type="InterPro" id="IPR013320">
    <property type="entry name" value="ConA-like_dom_sf"/>
</dbReference>
<dbReference type="GO" id="GO:0016798">
    <property type="term" value="F:hydrolase activity, acting on glycosyl bonds"/>
    <property type="evidence" value="ECO:0007669"/>
    <property type="project" value="UniProtKB-KW"/>
</dbReference>
<evidence type="ECO:0000256" key="16">
    <source>
        <dbReference type="PIRNR" id="PIRNR037299"/>
    </source>
</evidence>
<dbReference type="Gene3D" id="2.60.120.200">
    <property type="match status" value="1"/>
</dbReference>
<keyword evidence="21" id="KW-1185">Reference proteome</keyword>
<dbReference type="EMBL" id="PPTA01000023">
    <property type="protein sequence ID" value="TFA98114.1"/>
    <property type="molecule type" value="Genomic_DNA"/>
</dbReference>
<dbReference type="PROSITE" id="PS51762">
    <property type="entry name" value="GH16_2"/>
    <property type="match status" value="1"/>
</dbReference>
<dbReference type="PANTHER" id="PTHR10963:SF68">
    <property type="entry name" value="GLYCOSIDASE CRH1-RELATED"/>
    <property type="match status" value="1"/>
</dbReference>
<evidence type="ECO:0000256" key="4">
    <source>
        <dbReference type="ARBA" id="ARBA00022622"/>
    </source>
</evidence>
<dbReference type="SUPFAM" id="SSF49899">
    <property type="entry name" value="Concanavalin A-like lectins/glucanases"/>
    <property type="match status" value="1"/>
</dbReference>
<comment type="caution">
    <text evidence="20">The sequence shown here is derived from an EMBL/GenBank/DDBJ whole genome shotgun (WGS) entry which is preliminary data.</text>
</comment>
<gene>
    <name evidence="20" type="ORF">CCMA1212_010168</name>
</gene>
<evidence type="ECO:0000256" key="13">
    <source>
        <dbReference type="ARBA" id="ARBA00023295"/>
    </source>
</evidence>
<feature type="compositionally biased region" description="Low complexity" evidence="17">
    <location>
        <begin position="287"/>
        <end position="356"/>
    </location>
</feature>
<evidence type="ECO:0000256" key="12">
    <source>
        <dbReference type="ARBA" id="ARBA00023288"/>
    </source>
</evidence>
<evidence type="ECO:0000313" key="20">
    <source>
        <dbReference type="EMBL" id="TFA98114.1"/>
    </source>
</evidence>
<keyword evidence="5" id="KW-0328">Glycosyltransferase</keyword>
<keyword evidence="14" id="KW-0961">Cell wall biogenesis/degradation</keyword>
<evidence type="ECO:0000256" key="18">
    <source>
        <dbReference type="SAM" id="SignalP"/>
    </source>
</evidence>
<sequence>MLSKTFATAALALAASTLVSAQTSTDCNPLEKTCPNDPAFGKNSGNCDFSKGACSSFESLPGTTLKYNGNGAVFSISTEKEAPTIRTGKYIFFGRIDVVVQAAAGAGVVTSAVLQSDDLDEIDWEWVGGDNSQAQTNYFSKGNTATYDRGAFHAVDNPLGSFHTYSVEWTSAGVTWLIDNNVVRTLTAANAEGGASGLPQSPMQVKLGTWVAGRKDAPQGTVEWAGGYTDFSKAPFLGYYKSISIVDYAGADAPTSKSVKEYMYSDHSGSWQSIKVVLGDGSDDSADVTSTSAKASSTKASSAAHTTSKASSAAASTTAAEETTTSTEVETTLATATAAPTKSTSSGSGAGNSTVSLVPSGSAQPTKPPTVPGNAGSRAAATLGSVFAVGAGLALAQFLL</sequence>
<dbReference type="GeneID" id="300581671"/>
<keyword evidence="8 16" id="KW-0378">Hydrolase</keyword>
<keyword evidence="6" id="KW-0808">Transferase</keyword>
<organism evidence="20 21">
    <name type="scientific">Trichoderma ghanense</name>
    <dbReference type="NCBI Taxonomy" id="65468"/>
    <lineage>
        <taxon>Eukaryota</taxon>
        <taxon>Fungi</taxon>
        <taxon>Dikarya</taxon>
        <taxon>Ascomycota</taxon>
        <taxon>Pezizomycotina</taxon>
        <taxon>Sordariomycetes</taxon>
        <taxon>Hypocreomycetidae</taxon>
        <taxon>Hypocreales</taxon>
        <taxon>Hypocreaceae</taxon>
        <taxon>Trichoderma</taxon>
    </lineage>
</organism>
<keyword evidence="7 18" id="KW-0732">Signal</keyword>
<feature type="domain" description="GH16" evidence="19">
    <location>
        <begin position="23"/>
        <end position="240"/>
    </location>
</feature>
<dbReference type="CDD" id="cd02183">
    <property type="entry name" value="GH16_fungal_CRH1_transglycosylase"/>
    <property type="match status" value="1"/>
</dbReference>
<keyword evidence="12" id="KW-0449">Lipoprotein</keyword>
<reference evidence="20 21" key="1">
    <citation type="submission" date="2018-01" db="EMBL/GenBank/DDBJ databases">
        <title>Genome characterization of the sugarcane-associated fungus Trichoderma ghanense CCMA-1212 and their application in lignocelulose bioconversion.</title>
        <authorList>
            <person name="Steindorff A.S."/>
            <person name="Mendes T.D."/>
            <person name="Vilela E.S.D."/>
            <person name="Rodrigues D.S."/>
            <person name="Formighieri E.F."/>
            <person name="Melo I.S."/>
            <person name="Favaro L.C.L."/>
        </authorList>
    </citation>
    <scope>NUCLEOTIDE SEQUENCE [LARGE SCALE GENOMIC DNA]</scope>
    <source>
        <strain evidence="20 21">CCMA-1212</strain>
    </source>
</reference>
<dbReference type="Pfam" id="PF00722">
    <property type="entry name" value="Glyco_hydro_16"/>
    <property type="match status" value="1"/>
</dbReference>
<evidence type="ECO:0000256" key="15">
    <source>
        <dbReference type="ARBA" id="ARBA00038074"/>
    </source>
</evidence>
<evidence type="ECO:0000256" key="6">
    <source>
        <dbReference type="ARBA" id="ARBA00022679"/>
    </source>
</evidence>
<dbReference type="PIRSF" id="PIRSF037299">
    <property type="entry name" value="Glycosidase_CRH1_prd"/>
    <property type="match status" value="1"/>
</dbReference>
<evidence type="ECO:0000256" key="14">
    <source>
        <dbReference type="ARBA" id="ARBA00023316"/>
    </source>
</evidence>
<dbReference type="Proteomes" id="UP001642720">
    <property type="component" value="Unassembled WGS sequence"/>
</dbReference>
<dbReference type="InterPro" id="IPR050546">
    <property type="entry name" value="Glycosyl_Hydrlase_16"/>
</dbReference>
<comment type="catalytic activity">
    <reaction evidence="1">
        <text>Random endo-hydrolysis of N-acetyl-beta-D-glucosaminide (1-&gt;4)-beta-linkages in chitin and chitodextrins.</text>
        <dbReference type="EC" id="3.2.1.14"/>
    </reaction>
</comment>
<evidence type="ECO:0000256" key="7">
    <source>
        <dbReference type="ARBA" id="ARBA00022729"/>
    </source>
</evidence>
<keyword evidence="11" id="KW-0325">Glycoprotein</keyword>
<evidence type="ECO:0000256" key="17">
    <source>
        <dbReference type="SAM" id="MobiDB-lite"/>
    </source>
</evidence>
<keyword evidence="9 16" id="KW-0472">Membrane</keyword>
<dbReference type="EC" id="3.2.-.-" evidence="16"/>
<evidence type="ECO:0000256" key="2">
    <source>
        <dbReference type="ARBA" id="ARBA00004196"/>
    </source>
</evidence>
<dbReference type="RefSeq" id="XP_073554316.1">
    <property type="nucleotide sequence ID" value="XM_073707221.1"/>
</dbReference>
<evidence type="ECO:0000256" key="3">
    <source>
        <dbReference type="ARBA" id="ARBA00004589"/>
    </source>
</evidence>
<feature type="region of interest" description="Disordered" evidence="17">
    <location>
        <begin position="281"/>
        <end position="375"/>
    </location>
</feature>
<evidence type="ECO:0000313" key="21">
    <source>
        <dbReference type="Proteomes" id="UP001642720"/>
    </source>
</evidence>
<comment type="similarity">
    <text evidence="15">Belongs to the glycosyl hydrolase 16 family. CRH1 subfamily.</text>
</comment>
<evidence type="ECO:0000259" key="19">
    <source>
        <dbReference type="PROSITE" id="PS51762"/>
    </source>
</evidence>
<evidence type="ECO:0000256" key="1">
    <source>
        <dbReference type="ARBA" id="ARBA00000822"/>
    </source>
</evidence>
<evidence type="ECO:0000256" key="8">
    <source>
        <dbReference type="ARBA" id="ARBA00022801"/>
    </source>
</evidence>
<keyword evidence="13 20" id="KW-0326">Glycosidase</keyword>
<protein>
    <recommendedName>
        <fullName evidence="16">Crh-like protein</fullName>
        <ecNumber evidence="16">3.2.-.-</ecNumber>
    </recommendedName>
</protein>
<proteinExistence type="inferred from homology"/>
<evidence type="ECO:0000256" key="10">
    <source>
        <dbReference type="ARBA" id="ARBA00023157"/>
    </source>
</evidence>
<feature type="chain" id="PRO_5046681685" description="Crh-like protein" evidence="18">
    <location>
        <begin position="22"/>
        <end position="400"/>
    </location>
</feature>
<feature type="signal peptide" evidence="18">
    <location>
        <begin position="1"/>
        <end position="21"/>
    </location>
</feature>
<accession>A0ABY2GQC8</accession>
<dbReference type="InterPro" id="IPR017168">
    <property type="entry name" value="CHR-like"/>
</dbReference>